<reference evidence="1" key="1">
    <citation type="submission" date="2014-11" db="EMBL/GenBank/DDBJ databases">
        <authorList>
            <person name="Amaro Gonzalez C."/>
        </authorList>
    </citation>
    <scope>NUCLEOTIDE SEQUENCE</scope>
</reference>
<organism evidence="1">
    <name type="scientific">Anguilla anguilla</name>
    <name type="common">European freshwater eel</name>
    <name type="synonym">Muraena anguilla</name>
    <dbReference type="NCBI Taxonomy" id="7936"/>
    <lineage>
        <taxon>Eukaryota</taxon>
        <taxon>Metazoa</taxon>
        <taxon>Chordata</taxon>
        <taxon>Craniata</taxon>
        <taxon>Vertebrata</taxon>
        <taxon>Euteleostomi</taxon>
        <taxon>Actinopterygii</taxon>
        <taxon>Neopterygii</taxon>
        <taxon>Teleostei</taxon>
        <taxon>Anguilliformes</taxon>
        <taxon>Anguillidae</taxon>
        <taxon>Anguilla</taxon>
    </lineage>
</organism>
<protein>
    <submittedName>
        <fullName evidence="1">Uncharacterized protein</fullName>
    </submittedName>
</protein>
<accession>A0A0E9Q5Q7</accession>
<dbReference type="AlphaFoldDB" id="A0A0E9Q5Q7"/>
<proteinExistence type="predicted"/>
<sequence length="59" mass="6653">MASNGFNGMDHGIEIMKSRKREKKGRIGRNLLSDFLSTRHLSHIGLSLCHSVQNIKKCT</sequence>
<name>A0A0E9Q5Q7_ANGAN</name>
<reference evidence="1" key="2">
    <citation type="journal article" date="2015" name="Fish Shellfish Immunol.">
        <title>Early steps in the European eel (Anguilla anguilla)-Vibrio vulnificus interaction in the gills: Role of the RtxA13 toxin.</title>
        <authorList>
            <person name="Callol A."/>
            <person name="Pajuelo D."/>
            <person name="Ebbesson L."/>
            <person name="Teles M."/>
            <person name="MacKenzie S."/>
            <person name="Amaro C."/>
        </authorList>
    </citation>
    <scope>NUCLEOTIDE SEQUENCE</scope>
</reference>
<evidence type="ECO:0000313" key="1">
    <source>
        <dbReference type="EMBL" id="JAH11433.1"/>
    </source>
</evidence>
<dbReference type="EMBL" id="GBXM01097144">
    <property type="protein sequence ID" value="JAH11433.1"/>
    <property type="molecule type" value="Transcribed_RNA"/>
</dbReference>